<evidence type="ECO:0000313" key="3">
    <source>
        <dbReference type="Proteomes" id="UP001295462"/>
    </source>
</evidence>
<reference evidence="2" key="1">
    <citation type="submission" date="2022-01" db="EMBL/GenBank/DDBJ databases">
        <authorList>
            <person name="Lagorce A."/>
        </authorList>
    </citation>
    <scope>NUCLEOTIDE SEQUENCE</scope>
    <source>
        <strain evidence="2">Th15_F1_A12</strain>
    </source>
</reference>
<evidence type="ECO:0000313" key="2">
    <source>
        <dbReference type="EMBL" id="CAH1579716.1"/>
    </source>
</evidence>
<protein>
    <submittedName>
        <fullName evidence="2">Uncharacterized protein</fullName>
    </submittedName>
</protein>
<comment type="caution">
    <text evidence="2">The sequence shown here is derived from an EMBL/GenBank/DDBJ whole genome shotgun (WGS) entry which is preliminary data.</text>
</comment>
<keyword evidence="1" id="KW-0472">Membrane</keyword>
<proteinExistence type="predicted"/>
<keyword evidence="1" id="KW-0812">Transmembrane</keyword>
<dbReference type="RefSeq" id="WP_063345355.1">
    <property type="nucleotide sequence ID" value="NZ_CAKMTZ010000068.1"/>
</dbReference>
<evidence type="ECO:0000256" key="1">
    <source>
        <dbReference type="SAM" id="Phobius"/>
    </source>
</evidence>
<name>A0AAU9QJB0_9VIBR</name>
<dbReference type="EMBL" id="CAKMUD010000068">
    <property type="protein sequence ID" value="CAH1579716.1"/>
    <property type="molecule type" value="Genomic_DNA"/>
</dbReference>
<organism evidence="2 3">
    <name type="scientific">Vibrio jasicida</name>
    <dbReference type="NCBI Taxonomy" id="766224"/>
    <lineage>
        <taxon>Bacteria</taxon>
        <taxon>Pseudomonadati</taxon>
        <taxon>Pseudomonadota</taxon>
        <taxon>Gammaproteobacteria</taxon>
        <taxon>Vibrionales</taxon>
        <taxon>Vibrionaceae</taxon>
        <taxon>Vibrio</taxon>
    </lineage>
</organism>
<dbReference type="Proteomes" id="UP001295462">
    <property type="component" value="Unassembled WGS sequence"/>
</dbReference>
<gene>
    <name evidence="2" type="ORF">THF1A12_160019</name>
</gene>
<dbReference type="AlphaFoldDB" id="A0AAU9QJB0"/>
<keyword evidence="1" id="KW-1133">Transmembrane helix</keyword>
<sequence>MSFWILVPLLFIHLGLGGLIAFGLVFLACAERQVSISKFNNDVCVALWFAYSISIFASVVLVSYYHLTNGQASYCFWLAMPWAVLVVLITYWNATTVKVEE</sequence>
<feature type="transmembrane region" description="Helical" evidence="1">
    <location>
        <begin position="71"/>
        <end position="92"/>
    </location>
</feature>
<accession>A0AAU9QJB0</accession>
<feature type="transmembrane region" description="Helical" evidence="1">
    <location>
        <begin position="6"/>
        <end position="30"/>
    </location>
</feature>
<feature type="transmembrane region" description="Helical" evidence="1">
    <location>
        <begin position="42"/>
        <end position="65"/>
    </location>
</feature>